<keyword evidence="4" id="KW-0479">Metal-binding</keyword>
<dbReference type="Pfam" id="PF13688">
    <property type="entry name" value="Reprolysin_5"/>
    <property type="match status" value="1"/>
</dbReference>
<dbReference type="EMBL" id="PJQD01000069">
    <property type="protein sequence ID" value="POY71920.1"/>
    <property type="molecule type" value="Genomic_DNA"/>
</dbReference>
<protein>
    <recommendedName>
        <fullName evidence="3">Disintegrin and metalloproteinase domain-containing protein B</fullName>
    </recommendedName>
</protein>
<dbReference type="InterPro" id="IPR001762">
    <property type="entry name" value="Disintegrin_dom"/>
</dbReference>
<evidence type="ECO:0000256" key="4">
    <source>
        <dbReference type="PROSITE-ProRule" id="PRU00276"/>
    </source>
</evidence>
<dbReference type="InterPro" id="IPR024079">
    <property type="entry name" value="MetalloPept_cat_dom_sf"/>
</dbReference>
<evidence type="ECO:0000256" key="3">
    <source>
        <dbReference type="ARBA" id="ARBA00074021"/>
    </source>
</evidence>
<feature type="chain" id="PRO_5015423180" description="Disintegrin and metalloproteinase domain-containing protein B" evidence="7">
    <location>
        <begin position="32"/>
        <end position="906"/>
    </location>
</feature>
<dbReference type="SMART" id="SM00050">
    <property type="entry name" value="DISIN"/>
    <property type="match status" value="1"/>
</dbReference>
<dbReference type="Proteomes" id="UP000237144">
    <property type="component" value="Unassembled WGS sequence"/>
</dbReference>
<proteinExistence type="predicted"/>
<evidence type="ECO:0000313" key="10">
    <source>
        <dbReference type="EMBL" id="POY71920.1"/>
    </source>
</evidence>
<dbReference type="SUPFAM" id="SSF57552">
    <property type="entry name" value="Blood coagulation inhibitor (disintegrin)"/>
    <property type="match status" value="1"/>
</dbReference>
<dbReference type="Gene3D" id="3.40.390.10">
    <property type="entry name" value="Collagenase (Catalytic Domain)"/>
    <property type="match status" value="1"/>
</dbReference>
<reference evidence="10 11" key="1">
    <citation type="journal article" date="2018" name="Front. Microbiol.">
        <title>Prospects for Fungal Bioremediation of Acidic Radioactive Waste Sites: Characterization and Genome Sequence of Rhodotorula taiwanensis MD1149.</title>
        <authorList>
            <person name="Tkavc R."/>
            <person name="Matrosova V.Y."/>
            <person name="Grichenko O.E."/>
            <person name="Gostincar C."/>
            <person name="Volpe R.P."/>
            <person name="Klimenkova P."/>
            <person name="Gaidamakova E.K."/>
            <person name="Zhou C.E."/>
            <person name="Stewart B.J."/>
            <person name="Lyman M.G."/>
            <person name="Malfatti S.A."/>
            <person name="Rubinfeld B."/>
            <person name="Courtot M."/>
            <person name="Singh J."/>
            <person name="Dalgard C.L."/>
            <person name="Hamilton T."/>
            <person name="Frey K.G."/>
            <person name="Gunde-Cimerman N."/>
            <person name="Dugan L."/>
            <person name="Daly M.J."/>
        </authorList>
    </citation>
    <scope>NUCLEOTIDE SEQUENCE [LARGE SCALE GENOMIC DNA]</scope>
    <source>
        <strain evidence="10 11">MD1149</strain>
    </source>
</reference>
<dbReference type="InterPro" id="IPR001590">
    <property type="entry name" value="Peptidase_M12B"/>
</dbReference>
<evidence type="ECO:0000256" key="7">
    <source>
        <dbReference type="SAM" id="SignalP"/>
    </source>
</evidence>
<dbReference type="Gene3D" id="4.10.70.10">
    <property type="entry name" value="Disintegrin domain"/>
    <property type="match status" value="1"/>
</dbReference>
<evidence type="ECO:0000256" key="5">
    <source>
        <dbReference type="SAM" id="MobiDB-lite"/>
    </source>
</evidence>
<dbReference type="STRING" id="741276.A0A2S5B565"/>
<dbReference type="GO" id="GO:0004222">
    <property type="term" value="F:metalloendopeptidase activity"/>
    <property type="evidence" value="ECO:0007669"/>
    <property type="project" value="InterPro"/>
</dbReference>
<keyword evidence="7" id="KW-0732">Signal</keyword>
<dbReference type="FunFam" id="4.10.70.10:FF:000003">
    <property type="entry name" value="Disintegrin and metalloproteinase domain-containing protein 17"/>
    <property type="match status" value="1"/>
</dbReference>
<feature type="transmembrane region" description="Helical" evidence="6">
    <location>
        <begin position="825"/>
        <end position="850"/>
    </location>
</feature>
<keyword evidence="6" id="KW-0812">Transmembrane</keyword>
<keyword evidence="4" id="KW-0862">Zinc</keyword>
<feature type="binding site" evidence="4">
    <location>
        <position position="555"/>
    </location>
    <ligand>
        <name>Zn(2+)</name>
        <dbReference type="ChEBI" id="CHEBI:29105"/>
        <note>catalytic</note>
    </ligand>
</feature>
<evidence type="ECO:0000259" key="9">
    <source>
        <dbReference type="PROSITE" id="PS50215"/>
    </source>
</evidence>
<evidence type="ECO:0000259" key="8">
    <source>
        <dbReference type="PROSITE" id="PS50214"/>
    </source>
</evidence>
<feature type="region of interest" description="Disordered" evidence="5">
    <location>
        <begin position="57"/>
        <end position="89"/>
    </location>
</feature>
<dbReference type="GO" id="GO:0006508">
    <property type="term" value="P:proteolysis"/>
    <property type="evidence" value="ECO:0007669"/>
    <property type="project" value="InterPro"/>
</dbReference>
<sequence length="906" mass="96320">MLPSGQYASSALSWLLLLAPLFPGSPSVGEAKSTRPAPLGPNALAHPQRIGIRIIQRNEAGPEKQVRRRTKRAKSATAAGLSEASSPSPPRWDDRFLLSFIGHDDEPITLSLRPSANLVPADGIRSVQRWRDDITGEWKSAESVLAREAVTAYEGWVLDQDDDVDRWTREEAAGVVRAGDAGRGWARIVVTEASDPAQDAPLRFQGSYSIGDEMYTVHPTERYLRTRDPLDPTPPRLLVRRKRTVANETDLPLYEQAYPPMVIVRDHDVMSEEQRTLALIKRGLPTSFGESATGPSCSHDQLAFNIDPAHPVYVNSHPMANATTPWFPFSPFADLGGDAFTPADLSIAPARRAYSPRGHVRYKRQGNDISGSNGQSSNFINSIGSTQGCPKQQKVVFVGVAADCTYVQDFSSPAAAREKILTDFNSVSALYQRSFNVSLGIVELIVQNSSCPTTSSQVDPNARWNVPCQSSSSGGSIGVDLNERLSLFSEWRGNKGARDGAGLWHLLTSCQTGSEVGVAWLGQLCRTSASGSAGSVTSGTGVTATTRNEWQVIAHEIGHNFGAIHDCSSGCSLSSSCCPLSSSTCDANSNYIMSPVSRGEVSAFSPCSIGNICTTLSSSLNTTCLADPGASGNPALISLQSCGNGILEDGEECDPGGVDDPCCNASTCKFRSGAVCSPRNSLCCTNQCQMASNGTICRPAVDSRCDVQEVCDGSSFSCPTDKYRDDGSSCGNGLSCASGVCTSRDLQCQNAGASLNLQSACPTSASSTCSIACRDPRSSRNCLILDQSFRDGTACGYGGRCRGGSCQSGSGLDRAKGWYRDHLNIAIPVTVVVGLLVLALLWCLLSCLCCRGRKGGFARNKPGRNQSYSNAYSNGGYYAPPPGPPPMRGGYGGQPVTRPAPAYSGY</sequence>
<feature type="binding site" evidence="4">
    <location>
        <position position="565"/>
    </location>
    <ligand>
        <name>Zn(2+)</name>
        <dbReference type="ChEBI" id="CHEBI:29105"/>
        <note>catalytic</note>
    </ligand>
</feature>
<comment type="caution">
    <text evidence="4">Lacks conserved residue(s) required for the propagation of feature annotation.</text>
</comment>
<comment type="function">
    <text evidence="2">Probable zinc protease.</text>
</comment>
<feature type="signal peptide" evidence="7">
    <location>
        <begin position="1"/>
        <end position="31"/>
    </location>
</feature>
<evidence type="ECO:0000256" key="6">
    <source>
        <dbReference type="SAM" id="Phobius"/>
    </source>
</evidence>
<keyword evidence="1" id="KW-1015">Disulfide bond</keyword>
<dbReference type="AlphaFoldDB" id="A0A2S5B565"/>
<feature type="domain" description="Disintegrin" evidence="8">
    <location>
        <begin position="639"/>
        <end position="726"/>
    </location>
</feature>
<dbReference type="PROSITE" id="PS50215">
    <property type="entry name" value="ADAM_MEPRO"/>
    <property type="match status" value="1"/>
</dbReference>
<dbReference type="GO" id="GO:0046872">
    <property type="term" value="F:metal ion binding"/>
    <property type="evidence" value="ECO:0007669"/>
    <property type="project" value="UniProtKB-KW"/>
</dbReference>
<dbReference type="OrthoDB" id="5951731at2759"/>
<dbReference type="Pfam" id="PF00200">
    <property type="entry name" value="Disintegrin"/>
    <property type="match status" value="1"/>
</dbReference>
<dbReference type="PANTHER" id="PTHR11905">
    <property type="entry name" value="ADAM A DISINTEGRIN AND METALLOPROTEASE DOMAIN"/>
    <property type="match status" value="1"/>
</dbReference>
<feature type="region of interest" description="Disordered" evidence="5">
    <location>
        <begin position="879"/>
        <end position="906"/>
    </location>
</feature>
<comment type="caution">
    <text evidence="10">The sequence shown here is derived from an EMBL/GenBank/DDBJ whole genome shotgun (WGS) entry which is preliminary data.</text>
</comment>
<feature type="active site" evidence="4">
    <location>
        <position position="556"/>
    </location>
</feature>
<dbReference type="SUPFAM" id="SSF55486">
    <property type="entry name" value="Metalloproteases ('zincins'), catalytic domain"/>
    <property type="match status" value="1"/>
</dbReference>
<name>A0A2S5B565_9BASI</name>
<organism evidence="10 11">
    <name type="scientific">Rhodotorula taiwanensis</name>
    <dbReference type="NCBI Taxonomy" id="741276"/>
    <lineage>
        <taxon>Eukaryota</taxon>
        <taxon>Fungi</taxon>
        <taxon>Dikarya</taxon>
        <taxon>Basidiomycota</taxon>
        <taxon>Pucciniomycotina</taxon>
        <taxon>Microbotryomycetes</taxon>
        <taxon>Sporidiobolales</taxon>
        <taxon>Sporidiobolaceae</taxon>
        <taxon>Rhodotorula</taxon>
    </lineage>
</organism>
<accession>A0A2S5B565</accession>
<keyword evidence="6" id="KW-0472">Membrane</keyword>
<evidence type="ECO:0000256" key="2">
    <source>
        <dbReference type="ARBA" id="ARBA00056552"/>
    </source>
</evidence>
<feature type="domain" description="Peptidase M12B" evidence="9">
    <location>
        <begin position="394"/>
        <end position="628"/>
    </location>
</feature>
<feature type="binding site" evidence="4">
    <location>
        <position position="559"/>
    </location>
    <ligand>
        <name>Zn(2+)</name>
        <dbReference type="ChEBI" id="CHEBI:29105"/>
        <note>catalytic</note>
    </ligand>
</feature>
<gene>
    <name evidence="10" type="ORF">BMF94_5056</name>
</gene>
<dbReference type="PANTHER" id="PTHR11905:SF159">
    <property type="entry name" value="ADAM METALLOPROTEASE"/>
    <property type="match status" value="1"/>
</dbReference>
<keyword evidence="11" id="KW-1185">Reference proteome</keyword>
<keyword evidence="6" id="KW-1133">Transmembrane helix</keyword>
<dbReference type="InterPro" id="IPR036436">
    <property type="entry name" value="Disintegrin_dom_sf"/>
</dbReference>
<evidence type="ECO:0000256" key="1">
    <source>
        <dbReference type="ARBA" id="ARBA00023157"/>
    </source>
</evidence>
<dbReference type="PROSITE" id="PS50214">
    <property type="entry name" value="DISINTEGRIN_2"/>
    <property type="match status" value="1"/>
</dbReference>
<evidence type="ECO:0000313" key="11">
    <source>
        <dbReference type="Proteomes" id="UP000237144"/>
    </source>
</evidence>